<protein>
    <recommendedName>
        <fullName evidence="3">Type II toxin-antitoxin system VapB family antitoxin</fullName>
    </recommendedName>
</protein>
<reference evidence="1 2" key="1">
    <citation type="submission" date="2019-12" db="EMBL/GenBank/DDBJ databases">
        <title>Complete genome sequence of Mycolicibacterium xenopi str. JCM15661T.</title>
        <authorList>
            <person name="Yoshida M."/>
            <person name="Fukano H."/>
            <person name="Asakura T."/>
            <person name="Hoshino Y."/>
        </authorList>
    </citation>
    <scope>NUCLEOTIDE SEQUENCE [LARGE SCALE GENOMIC DNA]</scope>
    <source>
        <strain evidence="1 2">JCM 15661T</strain>
    </source>
</reference>
<gene>
    <name evidence="1" type="ORF">MYXE_29470</name>
</gene>
<dbReference type="Proteomes" id="UP000464624">
    <property type="component" value="Chromosome"/>
</dbReference>
<dbReference type="KEGG" id="mxe:MYXE_29470"/>
<dbReference type="AlphaFoldDB" id="A0AAD1H1F0"/>
<dbReference type="EMBL" id="AP022314">
    <property type="protein sequence ID" value="BBU23157.1"/>
    <property type="molecule type" value="Genomic_DNA"/>
</dbReference>
<organism evidence="1 2">
    <name type="scientific">Mycobacterium xenopi</name>
    <dbReference type="NCBI Taxonomy" id="1789"/>
    <lineage>
        <taxon>Bacteria</taxon>
        <taxon>Bacillati</taxon>
        <taxon>Actinomycetota</taxon>
        <taxon>Actinomycetes</taxon>
        <taxon>Mycobacteriales</taxon>
        <taxon>Mycobacteriaceae</taxon>
        <taxon>Mycobacterium</taxon>
    </lineage>
</organism>
<name>A0AAD1H1F0_MYCXE</name>
<sequence>MRGACARFAACACGRQIDIDDALLARAQAALGTNGLKDTVDAALRAAVRQSARTRLAERIASGAGIDRSEALFAQTRPAR</sequence>
<evidence type="ECO:0000313" key="1">
    <source>
        <dbReference type="EMBL" id="BBU23157.1"/>
    </source>
</evidence>
<dbReference type="InterPro" id="IPR019239">
    <property type="entry name" value="VapB_antitoxin"/>
</dbReference>
<dbReference type="Pfam" id="PF09957">
    <property type="entry name" value="VapB_antitoxin"/>
    <property type="match status" value="1"/>
</dbReference>
<proteinExistence type="predicted"/>
<evidence type="ECO:0000313" key="2">
    <source>
        <dbReference type="Proteomes" id="UP000464624"/>
    </source>
</evidence>
<accession>A0AAD1H1F0</accession>
<evidence type="ECO:0008006" key="3">
    <source>
        <dbReference type="Google" id="ProtNLM"/>
    </source>
</evidence>